<dbReference type="InterPro" id="IPR006656">
    <property type="entry name" value="Mopterin_OxRdtase"/>
</dbReference>
<comment type="similarity">
    <text evidence="3">Belongs to the prokaryotic molybdopterin-containing oxidoreductase family. NasA/NapA/NarB subfamily.</text>
</comment>
<dbReference type="CDD" id="cd02791">
    <property type="entry name" value="MopB_CT_Nitrate-R-NapA-like"/>
    <property type="match status" value="1"/>
</dbReference>
<evidence type="ECO:0000313" key="13">
    <source>
        <dbReference type="Proteomes" id="UP000051298"/>
    </source>
</evidence>
<dbReference type="Pfam" id="PF04324">
    <property type="entry name" value="Fer2_BFD"/>
    <property type="match status" value="1"/>
</dbReference>
<dbReference type="Proteomes" id="UP000051298">
    <property type="component" value="Unassembled WGS sequence"/>
</dbReference>
<evidence type="ECO:0000259" key="11">
    <source>
        <dbReference type="PROSITE" id="PS51669"/>
    </source>
</evidence>
<dbReference type="GO" id="GO:0016020">
    <property type="term" value="C:membrane"/>
    <property type="evidence" value="ECO:0007669"/>
    <property type="project" value="TreeGrafter"/>
</dbReference>
<name>A0A0P1FCL9_9RHOB</name>
<gene>
    <name evidence="12" type="primary">nasA</name>
    <name evidence="12" type="ORF">THS5294_00157</name>
</gene>
<dbReference type="InterPro" id="IPR050123">
    <property type="entry name" value="Prok_molybdopt-oxidoreductase"/>
</dbReference>
<evidence type="ECO:0000256" key="9">
    <source>
        <dbReference type="ARBA" id="ARBA00023014"/>
    </source>
</evidence>
<dbReference type="InterPro" id="IPR041957">
    <property type="entry name" value="CT_Nitrate-R-NapA-like"/>
</dbReference>
<dbReference type="InterPro" id="IPR009010">
    <property type="entry name" value="Asp_de-COase-like_dom_sf"/>
</dbReference>
<evidence type="ECO:0000256" key="10">
    <source>
        <dbReference type="ARBA" id="ARBA00023063"/>
    </source>
</evidence>
<keyword evidence="6" id="KW-0479">Metal-binding</keyword>
<dbReference type="GO" id="GO:0043546">
    <property type="term" value="F:molybdopterin cofactor binding"/>
    <property type="evidence" value="ECO:0007669"/>
    <property type="project" value="InterPro"/>
</dbReference>
<dbReference type="GO" id="GO:0016491">
    <property type="term" value="F:oxidoreductase activity"/>
    <property type="evidence" value="ECO:0007669"/>
    <property type="project" value="UniProtKB-KW"/>
</dbReference>
<comment type="cofactor">
    <cofactor evidence="1">
        <name>Mo-bis(molybdopterin guanine dinucleotide)</name>
        <dbReference type="ChEBI" id="CHEBI:60539"/>
    </cofactor>
</comment>
<dbReference type="RefSeq" id="WP_058122219.1">
    <property type="nucleotide sequence ID" value="NZ_CYRX01000007.1"/>
</dbReference>
<dbReference type="SUPFAM" id="SSF50692">
    <property type="entry name" value="ADC-like"/>
    <property type="match status" value="1"/>
</dbReference>
<dbReference type="AlphaFoldDB" id="A0A0P1FCL9"/>
<evidence type="ECO:0000313" key="12">
    <source>
        <dbReference type="EMBL" id="CUH58877.1"/>
    </source>
</evidence>
<dbReference type="InterPro" id="IPR041854">
    <property type="entry name" value="BFD-like_2Fe2S-bd_dom_sf"/>
</dbReference>
<evidence type="ECO:0000256" key="5">
    <source>
        <dbReference type="ARBA" id="ARBA00022505"/>
    </source>
</evidence>
<accession>A0A0P1FCL9</accession>
<dbReference type="SMART" id="SM00926">
    <property type="entry name" value="Molybdop_Fe4S4"/>
    <property type="match status" value="1"/>
</dbReference>
<dbReference type="SUPFAM" id="SSF53706">
    <property type="entry name" value="Formate dehydrogenase/DMSO reductase, domains 1-3"/>
    <property type="match status" value="1"/>
</dbReference>
<keyword evidence="7 12" id="KW-0560">Oxidoreductase</keyword>
<dbReference type="eggNOG" id="COG0243">
    <property type="taxonomic scope" value="Bacteria"/>
</dbReference>
<organism evidence="12 13">
    <name type="scientific">Thalassobacter stenotrophicus</name>
    <dbReference type="NCBI Taxonomy" id="266809"/>
    <lineage>
        <taxon>Bacteria</taxon>
        <taxon>Pseudomonadati</taxon>
        <taxon>Pseudomonadota</taxon>
        <taxon>Alphaproteobacteria</taxon>
        <taxon>Rhodobacterales</taxon>
        <taxon>Roseobacteraceae</taxon>
        <taxon>Thalassobacter</taxon>
    </lineage>
</organism>
<dbReference type="Gene3D" id="3.40.50.740">
    <property type="match status" value="1"/>
</dbReference>
<evidence type="ECO:0000256" key="6">
    <source>
        <dbReference type="ARBA" id="ARBA00022723"/>
    </source>
</evidence>
<comment type="cofactor">
    <cofactor evidence="2">
        <name>[4Fe-4S] cluster</name>
        <dbReference type="ChEBI" id="CHEBI:49883"/>
    </cofactor>
</comment>
<keyword evidence="8" id="KW-0408">Iron</keyword>
<dbReference type="PANTHER" id="PTHR43105:SF9">
    <property type="entry name" value="NADPH-FE(3+) OXIDOREDUCTASE SUBUNIT ALPHA"/>
    <property type="match status" value="1"/>
</dbReference>
<dbReference type="Gene3D" id="2.20.25.90">
    <property type="entry name" value="ADC-like domains"/>
    <property type="match status" value="1"/>
</dbReference>
<dbReference type="EC" id="1.7.99.4" evidence="12"/>
<evidence type="ECO:0000256" key="3">
    <source>
        <dbReference type="ARBA" id="ARBA00008747"/>
    </source>
</evidence>
<dbReference type="InterPro" id="IPR027467">
    <property type="entry name" value="MopterinOxRdtase_cofactor_BS"/>
</dbReference>
<dbReference type="Pfam" id="PF00384">
    <property type="entry name" value="Molybdopterin"/>
    <property type="match status" value="1"/>
</dbReference>
<dbReference type="Pfam" id="PF04879">
    <property type="entry name" value="Molybdop_Fe4S4"/>
    <property type="match status" value="1"/>
</dbReference>
<evidence type="ECO:0000256" key="8">
    <source>
        <dbReference type="ARBA" id="ARBA00023004"/>
    </source>
</evidence>
<dbReference type="STRING" id="266809.PM03_07970"/>
<keyword evidence="4" id="KW-0004">4Fe-4S</keyword>
<dbReference type="CDD" id="cd02754">
    <property type="entry name" value="MopB_Nitrate-R-NapA-like"/>
    <property type="match status" value="1"/>
</dbReference>
<evidence type="ECO:0000256" key="2">
    <source>
        <dbReference type="ARBA" id="ARBA00001966"/>
    </source>
</evidence>
<dbReference type="PANTHER" id="PTHR43105">
    <property type="entry name" value="RESPIRATORY NITRATE REDUCTASE"/>
    <property type="match status" value="1"/>
</dbReference>
<dbReference type="GO" id="GO:0051539">
    <property type="term" value="F:4 iron, 4 sulfur cluster binding"/>
    <property type="evidence" value="ECO:0007669"/>
    <property type="project" value="UniProtKB-KW"/>
</dbReference>
<dbReference type="Pfam" id="PF01568">
    <property type="entry name" value="Molydop_binding"/>
    <property type="match status" value="1"/>
</dbReference>
<dbReference type="PROSITE" id="PS51669">
    <property type="entry name" value="4FE4S_MOW_BIS_MGD"/>
    <property type="match status" value="1"/>
</dbReference>
<dbReference type="PROSITE" id="PS00551">
    <property type="entry name" value="MOLYBDOPTERIN_PROK_1"/>
    <property type="match status" value="1"/>
</dbReference>
<dbReference type="GO" id="GO:0046872">
    <property type="term" value="F:metal ion binding"/>
    <property type="evidence" value="ECO:0007669"/>
    <property type="project" value="UniProtKB-KW"/>
</dbReference>
<evidence type="ECO:0000256" key="1">
    <source>
        <dbReference type="ARBA" id="ARBA00001942"/>
    </source>
</evidence>
<keyword evidence="9" id="KW-0411">Iron-sulfur</keyword>
<reference evidence="12 13" key="1">
    <citation type="submission" date="2015-09" db="EMBL/GenBank/DDBJ databases">
        <authorList>
            <consortium name="Swine Surveillance"/>
        </authorList>
    </citation>
    <scope>NUCLEOTIDE SEQUENCE [LARGE SCALE GENOMIC DNA]</scope>
    <source>
        <strain evidence="12 13">CECT 5294</strain>
    </source>
</reference>
<sequence length="859" mass="91180">MTELTRTTCPYCGVGCGVLAAPDGTIQGDPDHPANFGRLCSKGSALGETIDLEGRLLTPMVDNAPASWDTALGQVAEKFSAAIDTYGSDSVAFYVSGQLLTEDYYVANKLMKGYIGSANIDTNSRLCMASSVAGHKRAFGSDTVPQTYEDLEEADLIVLVGSNLAWCHPVLFQRIIEAKKTRPNLRIINIDPRRTATSEFSDMHLNIAPDGDIALFNGLLAHIADQGAQNNVYINAYINGYEDAVATARLSNPADTDLSPAELEAFYTAWTGTEKVVTLYSQGVNQSSCGSDKVNAILNCHLATGRIGKPGCGPLSATGQPNAMGGREVGGLANMLANHLDLDNAAHRDAVQTFWNSPTISDHQGLKAVDLFDACARGEIKALWVMSTNPAVSLPDANRVAEAIANVPFVAVSDIMARTDTGDLADVLLPATGWGEKDGTVTNSERRISRQRAFLPTPGQCRPDWDIVADVARRMGFSGFDYTSPAEIFAEYIALGDAAQRFHRDLDLSVFADVDYANLLPTQWPRNGARFFAEGGFYHADGKAKMLPISAPKLSQNPQFSLNTGRNRDQWHTMTRTGKAPRLGAHLAEPYLEIHPSDAAQIDVVEGDLVAVENTCGDGILRALITPRATPGQVFAPMHWTRQKAPSGMINSLIRPEVDPVSGQPASKTGAVELRKFAAAWYGFAASTTEMQPSEIYSAVARTRTGWQVELAGRCLPLNWEDTARRVTGCADATAASVTDAQAGTTAISFTQSGTLVGVFYAGPAPIALARSHVVALIGTQADPLRVLAGRPAAGQFDPGATVCGCFDVGRNTLLAAVQGGATTVAALGAQTCAGTNCGSCKPELAALLHEAALPMAAE</sequence>
<evidence type="ECO:0000256" key="7">
    <source>
        <dbReference type="ARBA" id="ARBA00023002"/>
    </source>
</evidence>
<dbReference type="Gene3D" id="3.40.228.10">
    <property type="entry name" value="Dimethylsulfoxide Reductase, domain 2"/>
    <property type="match status" value="1"/>
</dbReference>
<feature type="domain" description="4Fe-4S Mo/W bis-MGD-type" evidence="11">
    <location>
        <begin position="2"/>
        <end position="54"/>
    </location>
</feature>
<dbReference type="InterPro" id="IPR006657">
    <property type="entry name" value="MoPterin_dinucl-bd_dom"/>
</dbReference>
<keyword evidence="5" id="KW-0500">Molybdenum</keyword>
<keyword evidence="10" id="KW-0534">Nitrate assimilation</keyword>
<dbReference type="InterPro" id="IPR007419">
    <property type="entry name" value="BFD-like_2Fe2S-bd_dom"/>
</dbReference>
<dbReference type="InterPro" id="IPR006963">
    <property type="entry name" value="Mopterin_OxRdtase_4Fe-4S_dom"/>
</dbReference>
<dbReference type="GO" id="GO:0042128">
    <property type="term" value="P:nitrate assimilation"/>
    <property type="evidence" value="ECO:0007669"/>
    <property type="project" value="UniProtKB-KW"/>
</dbReference>
<dbReference type="EMBL" id="CYRX01000007">
    <property type="protein sequence ID" value="CUH58877.1"/>
    <property type="molecule type" value="Genomic_DNA"/>
</dbReference>
<dbReference type="Gene3D" id="1.10.10.1100">
    <property type="entry name" value="BFD-like [2Fe-2S]-binding domain"/>
    <property type="match status" value="1"/>
</dbReference>
<dbReference type="Gene3D" id="2.40.40.20">
    <property type="match status" value="1"/>
</dbReference>
<dbReference type="GO" id="GO:1990204">
    <property type="term" value="C:oxidoreductase complex"/>
    <property type="evidence" value="ECO:0007669"/>
    <property type="project" value="UniProtKB-ARBA"/>
</dbReference>
<evidence type="ECO:0000256" key="4">
    <source>
        <dbReference type="ARBA" id="ARBA00022485"/>
    </source>
</evidence>
<protein>
    <submittedName>
        <fullName evidence="12">Nitrate reductase</fullName>
        <ecNumber evidence="12">1.7.99.4</ecNumber>
    </submittedName>
</protein>
<proteinExistence type="inferred from homology"/>
<dbReference type="GO" id="GO:0045333">
    <property type="term" value="P:cellular respiration"/>
    <property type="evidence" value="ECO:0007669"/>
    <property type="project" value="UniProtKB-ARBA"/>
</dbReference>